<dbReference type="AlphaFoldDB" id="A0A412IJV9"/>
<evidence type="ECO:0000313" key="1">
    <source>
        <dbReference type="EMBL" id="RGS37821.1"/>
    </source>
</evidence>
<dbReference type="Proteomes" id="UP000283341">
    <property type="component" value="Unassembled WGS sequence"/>
</dbReference>
<dbReference type="RefSeq" id="WP_118402339.1">
    <property type="nucleotide sequence ID" value="NZ_JADNFX010000002.1"/>
</dbReference>
<evidence type="ECO:0000313" key="2">
    <source>
        <dbReference type="Proteomes" id="UP000283341"/>
    </source>
</evidence>
<accession>A0A412IJV9</accession>
<organism evidence="1 2">
    <name type="scientific">Bacteroides cellulosilyticus</name>
    <dbReference type="NCBI Taxonomy" id="246787"/>
    <lineage>
        <taxon>Bacteria</taxon>
        <taxon>Pseudomonadati</taxon>
        <taxon>Bacteroidota</taxon>
        <taxon>Bacteroidia</taxon>
        <taxon>Bacteroidales</taxon>
        <taxon>Bacteroidaceae</taxon>
        <taxon>Bacteroides</taxon>
    </lineage>
</organism>
<protein>
    <submittedName>
        <fullName evidence="1">Uncharacterized protein</fullName>
    </submittedName>
</protein>
<sequence length="67" mass="7851">MSEKTQYTVLDDRHEIYSIYTSSCTHCRYFNSGKYICIIYPAGIPFDILEGEKECQNKSLIKKKDSF</sequence>
<dbReference type="EMBL" id="QRVJ01000005">
    <property type="protein sequence ID" value="RGS37821.1"/>
    <property type="molecule type" value="Genomic_DNA"/>
</dbReference>
<name>A0A412IJV9_9BACE</name>
<reference evidence="1 2" key="1">
    <citation type="submission" date="2018-08" db="EMBL/GenBank/DDBJ databases">
        <title>A genome reference for cultivated species of the human gut microbiota.</title>
        <authorList>
            <person name="Zou Y."/>
            <person name="Xue W."/>
            <person name="Luo G."/>
        </authorList>
    </citation>
    <scope>NUCLEOTIDE SEQUENCE [LARGE SCALE GENOMIC DNA]</scope>
    <source>
        <strain evidence="1 2">AF22-3AC</strain>
    </source>
</reference>
<gene>
    <name evidence="1" type="ORF">DWX97_08760</name>
</gene>
<comment type="caution">
    <text evidence="1">The sequence shown here is derived from an EMBL/GenBank/DDBJ whole genome shotgun (WGS) entry which is preliminary data.</text>
</comment>
<proteinExistence type="predicted"/>